<comment type="caution">
    <text evidence="2">The sequence shown here is derived from an EMBL/GenBank/DDBJ whole genome shotgun (WGS) entry which is preliminary data.</text>
</comment>
<dbReference type="Proteomes" id="UP000235388">
    <property type="component" value="Unassembled WGS sequence"/>
</dbReference>
<evidence type="ECO:0000313" key="2">
    <source>
        <dbReference type="EMBL" id="PLW16187.1"/>
    </source>
</evidence>
<organism evidence="2 6">
    <name type="scientific">Puccinia coronata f. sp. avenae</name>
    <dbReference type="NCBI Taxonomy" id="200324"/>
    <lineage>
        <taxon>Eukaryota</taxon>
        <taxon>Fungi</taxon>
        <taxon>Dikarya</taxon>
        <taxon>Basidiomycota</taxon>
        <taxon>Pucciniomycotina</taxon>
        <taxon>Pucciniomycetes</taxon>
        <taxon>Pucciniales</taxon>
        <taxon>Pucciniaceae</taxon>
        <taxon>Puccinia</taxon>
    </lineage>
</organism>
<dbReference type="EMBL" id="PGCI01000778">
    <property type="protein sequence ID" value="PLW16187.1"/>
    <property type="molecule type" value="Genomic_DNA"/>
</dbReference>
<keyword evidence="5" id="KW-1185">Reference proteome</keyword>
<dbReference type="EMBL" id="PGCJ01000105">
    <property type="protein sequence ID" value="PLW48130.1"/>
    <property type="molecule type" value="Genomic_DNA"/>
</dbReference>
<name>A0A2N5SSH0_9BASI</name>
<evidence type="ECO:0000313" key="4">
    <source>
        <dbReference type="EMBL" id="PLW48130.1"/>
    </source>
</evidence>
<accession>A0A2N5SSH0</accession>
<dbReference type="EMBL" id="PGCJ01000880">
    <property type="protein sequence ID" value="PLW16053.1"/>
    <property type="molecule type" value="Genomic_DNA"/>
</dbReference>
<evidence type="ECO:0000313" key="1">
    <source>
        <dbReference type="EMBL" id="PLW16053.1"/>
    </source>
</evidence>
<reference evidence="5 6" key="1">
    <citation type="submission" date="2017-11" db="EMBL/GenBank/DDBJ databases">
        <title>De novo assembly and phasing of dikaryotic genomes from two isolates of Puccinia coronata f. sp. avenae, the causal agent of oat crown rust.</title>
        <authorList>
            <person name="Miller M.E."/>
            <person name="Zhang Y."/>
            <person name="Omidvar V."/>
            <person name="Sperschneider J."/>
            <person name="Schwessinger B."/>
            <person name="Raley C."/>
            <person name="Palmer J.M."/>
            <person name="Garnica D."/>
            <person name="Upadhyaya N."/>
            <person name="Rathjen J."/>
            <person name="Taylor J.M."/>
            <person name="Park R.F."/>
            <person name="Dodds P.N."/>
            <person name="Hirsch C.D."/>
            <person name="Kianian S.F."/>
            <person name="Figueroa M."/>
        </authorList>
    </citation>
    <scope>NUCLEOTIDE SEQUENCE [LARGE SCALE GENOMIC DNA]</scope>
    <source>
        <strain evidence="1">12NC29</strain>
        <strain evidence="2">12SD80</strain>
    </source>
</reference>
<gene>
    <name evidence="4" type="ORF">PCANC_06770</name>
    <name evidence="1" type="ORF">PCANC_15367</name>
    <name evidence="3" type="ORF">PCASD_11207</name>
    <name evidence="2" type="ORF">PCASD_18061</name>
</gene>
<sequence length="66" mass="7211">MYLCLQSIFATSHPPALLVGLITKESSGVLPNLTATMVTESALYTSNTLVRYDTWISPIPNASVRR</sequence>
<protein>
    <submittedName>
        <fullName evidence="2">Uncharacterized protein</fullName>
    </submittedName>
</protein>
<dbReference type="EMBL" id="PGCI01000159">
    <property type="protein sequence ID" value="PLW36469.1"/>
    <property type="molecule type" value="Genomic_DNA"/>
</dbReference>
<dbReference type="Proteomes" id="UP000235392">
    <property type="component" value="Unassembled WGS sequence"/>
</dbReference>
<evidence type="ECO:0000313" key="6">
    <source>
        <dbReference type="Proteomes" id="UP000235392"/>
    </source>
</evidence>
<proteinExistence type="predicted"/>
<evidence type="ECO:0000313" key="3">
    <source>
        <dbReference type="EMBL" id="PLW36469.1"/>
    </source>
</evidence>
<dbReference type="AlphaFoldDB" id="A0A2N5SSH0"/>
<evidence type="ECO:0000313" key="5">
    <source>
        <dbReference type="Proteomes" id="UP000235388"/>
    </source>
</evidence>